<evidence type="ECO:0000256" key="6">
    <source>
        <dbReference type="SAM" id="Phobius"/>
    </source>
</evidence>
<dbReference type="AlphaFoldDB" id="A0A4Y9FLW5"/>
<feature type="transmembrane region" description="Helical" evidence="6">
    <location>
        <begin position="144"/>
        <end position="165"/>
    </location>
</feature>
<dbReference type="Gene3D" id="1.20.1250.20">
    <property type="entry name" value="MFS general substrate transporter like domains"/>
    <property type="match status" value="1"/>
</dbReference>
<keyword evidence="2" id="KW-0813">Transport</keyword>
<dbReference type="GO" id="GO:0022857">
    <property type="term" value="F:transmembrane transporter activity"/>
    <property type="evidence" value="ECO:0007669"/>
    <property type="project" value="InterPro"/>
</dbReference>
<evidence type="ECO:0000259" key="7">
    <source>
        <dbReference type="PROSITE" id="PS50850"/>
    </source>
</evidence>
<keyword evidence="4 6" id="KW-1133">Transmembrane helix</keyword>
<feature type="transmembrane region" description="Helical" evidence="6">
    <location>
        <begin position="45"/>
        <end position="65"/>
    </location>
</feature>
<dbReference type="Proteomes" id="UP000297747">
    <property type="component" value="Unassembled WGS sequence"/>
</dbReference>
<protein>
    <submittedName>
        <fullName evidence="8">MFS transporter</fullName>
    </submittedName>
</protein>
<feature type="transmembrane region" description="Helical" evidence="6">
    <location>
        <begin position="12"/>
        <end position="30"/>
    </location>
</feature>
<comment type="subcellular location">
    <subcellularLocation>
        <location evidence="1">Cell membrane</location>
        <topology evidence="1">Multi-pass membrane protein</topology>
    </subcellularLocation>
</comment>
<evidence type="ECO:0000256" key="1">
    <source>
        <dbReference type="ARBA" id="ARBA00004651"/>
    </source>
</evidence>
<dbReference type="SUPFAM" id="SSF103473">
    <property type="entry name" value="MFS general substrate transporter"/>
    <property type="match status" value="1"/>
</dbReference>
<comment type="caution">
    <text evidence="8">The sequence shown here is derived from an EMBL/GenBank/DDBJ whole genome shotgun (WGS) entry which is preliminary data.</text>
</comment>
<dbReference type="InterPro" id="IPR052528">
    <property type="entry name" value="Sugar_transport-like"/>
</dbReference>
<organism evidence="8 9">
    <name type="scientific">Streptococcus acidominimus</name>
    <dbReference type="NCBI Taxonomy" id="1326"/>
    <lineage>
        <taxon>Bacteria</taxon>
        <taxon>Bacillati</taxon>
        <taxon>Bacillota</taxon>
        <taxon>Bacilli</taxon>
        <taxon>Lactobacillales</taxon>
        <taxon>Streptococcaceae</taxon>
        <taxon>Streptococcus</taxon>
    </lineage>
</organism>
<feature type="transmembrane region" description="Helical" evidence="6">
    <location>
        <begin position="171"/>
        <end position="192"/>
    </location>
</feature>
<dbReference type="PANTHER" id="PTHR23526:SF2">
    <property type="entry name" value="MAJOR FACILITATOR SUPERFAMILY (MFS) PROFILE DOMAIN-CONTAINING PROTEIN"/>
    <property type="match status" value="1"/>
</dbReference>
<feature type="transmembrane region" description="Helical" evidence="6">
    <location>
        <begin position="213"/>
        <end position="235"/>
    </location>
</feature>
<reference evidence="8 9" key="1">
    <citation type="submission" date="2019-03" db="EMBL/GenBank/DDBJ databases">
        <title>Diversity of the mouse oral microbiome.</title>
        <authorList>
            <person name="Joseph S."/>
            <person name="Aduse-Opoku J."/>
            <person name="Curtis M."/>
            <person name="Wade W."/>
            <person name="Hashim A."/>
        </authorList>
    </citation>
    <scope>NUCLEOTIDE SEQUENCE [LARGE SCALE GENOMIC DNA]</scope>
    <source>
        <strain evidence="8 9">HT4</strain>
    </source>
</reference>
<evidence type="ECO:0000256" key="2">
    <source>
        <dbReference type="ARBA" id="ARBA00022448"/>
    </source>
</evidence>
<dbReference type="InterPro" id="IPR020846">
    <property type="entry name" value="MFS_dom"/>
</dbReference>
<feature type="transmembrane region" description="Helical" evidence="6">
    <location>
        <begin position="369"/>
        <end position="387"/>
    </location>
</feature>
<feature type="transmembrane region" description="Helical" evidence="6">
    <location>
        <begin position="100"/>
        <end position="123"/>
    </location>
</feature>
<dbReference type="InterPro" id="IPR036259">
    <property type="entry name" value="MFS_trans_sf"/>
</dbReference>
<feature type="transmembrane region" description="Helical" evidence="6">
    <location>
        <begin position="303"/>
        <end position="325"/>
    </location>
</feature>
<dbReference type="RefSeq" id="WP_135053179.1">
    <property type="nucleotide sequence ID" value="NZ_JADGLI010000029.1"/>
</dbReference>
<feature type="transmembrane region" description="Helical" evidence="6">
    <location>
        <begin position="77"/>
        <end position="94"/>
    </location>
</feature>
<evidence type="ECO:0000256" key="4">
    <source>
        <dbReference type="ARBA" id="ARBA00022989"/>
    </source>
</evidence>
<feature type="transmembrane region" description="Helical" evidence="6">
    <location>
        <begin position="247"/>
        <end position="267"/>
    </location>
</feature>
<dbReference type="PANTHER" id="PTHR23526">
    <property type="entry name" value="INTEGRAL MEMBRANE TRANSPORT PROTEIN-RELATED"/>
    <property type="match status" value="1"/>
</dbReference>
<evidence type="ECO:0000313" key="8">
    <source>
        <dbReference type="EMBL" id="TFU30006.1"/>
    </source>
</evidence>
<gene>
    <name evidence="8" type="ORF">E4U01_07745</name>
</gene>
<proteinExistence type="predicted"/>
<keyword evidence="3 6" id="KW-0812">Transmembrane</keyword>
<dbReference type="GO" id="GO:0005886">
    <property type="term" value="C:plasma membrane"/>
    <property type="evidence" value="ECO:0007669"/>
    <property type="project" value="UniProtKB-SubCell"/>
</dbReference>
<feature type="domain" description="Major facilitator superfamily (MFS) profile" evidence="7">
    <location>
        <begin position="1"/>
        <end position="394"/>
    </location>
</feature>
<dbReference type="InterPro" id="IPR011701">
    <property type="entry name" value="MFS"/>
</dbReference>
<dbReference type="EMBL" id="SPQA01000029">
    <property type="protein sequence ID" value="TFU30006.1"/>
    <property type="molecule type" value="Genomic_DNA"/>
</dbReference>
<evidence type="ECO:0000256" key="3">
    <source>
        <dbReference type="ARBA" id="ARBA00022692"/>
    </source>
</evidence>
<accession>A0A4Y9FLW5</accession>
<dbReference type="Pfam" id="PF07690">
    <property type="entry name" value="MFS_1"/>
    <property type="match status" value="2"/>
</dbReference>
<keyword evidence="5 6" id="KW-0472">Membrane</keyword>
<dbReference type="PROSITE" id="PS50850">
    <property type="entry name" value="MFS"/>
    <property type="match status" value="1"/>
</dbReference>
<sequence>MNNYRVILKKYPVAINFLMFNLFFKFSMYISKTVHALWFDMNDSLSNYGLSYSAMAFAGIFSFYIGKKTGHFKPQKVIQCGLILYSIGLFLRIFPNNSVVAIISGFISGIGASVVMLLIRVWIVGIGNDEERSAIVSLKEFADGVGSSVGMLFAGFLVWILSLFFQNATPITLFFAGVLCLITVFFVPNIKSPAEETGELQKTKSENIKYNKILFVGTIIFGFIMGASVSLFSPYLPVILSKQGLDVSVIGIVLTILGLLSTYFASLFSGKKTSKYKEYIFIFCEILVGLSTVLLIINMQFLYLLIILICRAFFLNGSVISQELMELDMYPKDQVSYFYGISQTSYFIGDSLGGLAGGNLYASDLKHTLIFFFIISTINAISLFGFYKYMKSRSLVENN</sequence>
<name>A0A4Y9FLW5_STRAI</name>
<evidence type="ECO:0000256" key="5">
    <source>
        <dbReference type="ARBA" id="ARBA00023136"/>
    </source>
</evidence>
<evidence type="ECO:0000313" key="9">
    <source>
        <dbReference type="Proteomes" id="UP000297747"/>
    </source>
</evidence>